<evidence type="ECO:0000313" key="15">
    <source>
        <dbReference type="EMBL" id="EJZ84531.1"/>
    </source>
</evidence>
<keyword evidence="8 13" id="KW-0862">Zinc</keyword>
<comment type="subunit">
    <text evidence="3 13">Monomer.</text>
</comment>
<dbReference type="InterPro" id="IPR056411">
    <property type="entry name" value="CysS_C"/>
</dbReference>
<dbReference type="RefSeq" id="WP_009138372.1">
    <property type="nucleotide sequence ID" value="NZ_JH815198.1"/>
</dbReference>
<dbReference type="FunFam" id="3.40.50.620:FF:000009">
    <property type="entry name" value="Cysteine--tRNA ligase"/>
    <property type="match status" value="1"/>
</dbReference>
<keyword evidence="16" id="KW-1185">Reference proteome</keyword>
<dbReference type="Pfam" id="PF23493">
    <property type="entry name" value="CysS_C"/>
    <property type="match status" value="1"/>
</dbReference>
<evidence type="ECO:0000256" key="8">
    <source>
        <dbReference type="ARBA" id="ARBA00022833"/>
    </source>
</evidence>
<evidence type="ECO:0000256" key="5">
    <source>
        <dbReference type="ARBA" id="ARBA00022598"/>
    </source>
</evidence>
<dbReference type="EC" id="6.1.1.16" evidence="13"/>
<dbReference type="Pfam" id="PF01406">
    <property type="entry name" value="tRNA-synt_1e"/>
    <property type="match status" value="1"/>
</dbReference>
<keyword evidence="5 13" id="KW-0436">Ligase</keyword>
<evidence type="ECO:0000256" key="2">
    <source>
        <dbReference type="ARBA" id="ARBA00005594"/>
    </source>
</evidence>
<comment type="similarity">
    <text evidence="2 13">Belongs to the class-I aminoacyl-tRNA synthetase family.</text>
</comment>
<feature type="domain" description="Cysteinyl-tRNA synthetase class Ia DALR" evidence="14">
    <location>
        <begin position="364"/>
        <end position="431"/>
    </location>
</feature>
<evidence type="ECO:0000256" key="9">
    <source>
        <dbReference type="ARBA" id="ARBA00022840"/>
    </source>
</evidence>
<keyword evidence="6 13" id="KW-0479">Metal-binding</keyword>
<dbReference type="CDD" id="cd00672">
    <property type="entry name" value="CysRS_core"/>
    <property type="match status" value="1"/>
</dbReference>
<dbReference type="SUPFAM" id="SSF47323">
    <property type="entry name" value="Anticodon-binding domain of a subclass of class I aminoacyl-tRNA synthetases"/>
    <property type="match status" value="1"/>
</dbReference>
<protein>
    <recommendedName>
        <fullName evidence="13">Cysteine--tRNA ligase</fullName>
        <ecNumber evidence="13">6.1.1.16</ecNumber>
    </recommendedName>
    <alternativeName>
        <fullName evidence="13">Cysteinyl-tRNA synthetase</fullName>
        <shortName evidence="13">CysRS</shortName>
    </alternativeName>
</protein>
<dbReference type="OrthoDB" id="9815130at2"/>
<feature type="short sequence motif" description="'HIGH' region" evidence="13">
    <location>
        <begin position="30"/>
        <end position="40"/>
    </location>
</feature>
<dbReference type="FunCoup" id="K0YM50">
    <property type="interactions" value="212"/>
</dbReference>
<dbReference type="SMART" id="SM00840">
    <property type="entry name" value="DALR_2"/>
    <property type="match status" value="1"/>
</dbReference>
<organism evidence="15 16">
    <name type="scientific">Slackia piriformis YIT 12062</name>
    <dbReference type="NCBI Taxonomy" id="742818"/>
    <lineage>
        <taxon>Bacteria</taxon>
        <taxon>Bacillati</taxon>
        <taxon>Actinomycetota</taxon>
        <taxon>Coriobacteriia</taxon>
        <taxon>Eggerthellales</taxon>
        <taxon>Eggerthellaceae</taxon>
        <taxon>Slackia</taxon>
    </lineage>
</organism>
<feature type="short sequence motif" description="'KMSKS' region" evidence="13">
    <location>
        <begin position="271"/>
        <end position="275"/>
    </location>
</feature>
<dbReference type="Proteomes" id="UP000006069">
    <property type="component" value="Unassembled WGS sequence"/>
</dbReference>
<evidence type="ECO:0000256" key="12">
    <source>
        <dbReference type="ARBA" id="ARBA00047398"/>
    </source>
</evidence>
<feature type="binding site" evidence="13">
    <location>
        <position position="239"/>
    </location>
    <ligand>
        <name>Zn(2+)</name>
        <dbReference type="ChEBI" id="CHEBI:29105"/>
    </ligand>
</feature>
<evidence type="ECO:0000256" key="1">
    <source>
        <dbReference type="ARBA" id="ARBA00004496"/>
    </source>
</evidence>
<dbReference type="PRINTS" id="PR00983">
    <property type="entry name" value="TRNASYNTHCYS"/>
</dbReference>
<reference evidence="15 16" key="1">
    <citation type="submission" date="2012-08" db="EMBL/GenBank/DDBJ databases">
        <title>The Genome Sequence of Slackia piriformis YIT 12062.</title>
        <authorList>
            <consortium name="The Broad Institute Genome Sequencing Platform"/>
            <person name="Earl A."/>
            <person name="Ward D."/>
            <person name="Feldgarden M."/>
            <person name="Gevers D."/>
            <person name="Morotomi M."/>
            <person name="Walker B."/>
            <person name="Young S.K."/>
            <person name="Zeng Q."/>
            <person name="Gargeya S."/>
            <person name="Fitzgerald M."/>
            <person name="Haas B."/>
            <person name="Abouelleil A."/>
            <person name="Alvarado L."/>
            <person name="Arachchi H.M."/>
            <person name="Berlin A.M."/>
            <person name="Chapman S.B."/>
            <person name="Goldberg J."/>
            <person name="Griggs A."/>
            <person name="Gujja S."/>
            <person name="Hansen M."/>
            <person name="Howarth C."/>
            <person name="Imamovic A."/>
            <person name="Larimer J."/>
            <person name="McCowen C."/>
            <person name="Montmayeur A."/>
            <person name="Murphy C."/>
            <person name="Neiman D."/>
            <person name="Pearson M."/>
            <person name="Priest M."/>
            <person name="Roberts A."/>
            <person name="Saif S."/>
            <person name="Shea T."/>
            <person name="Sisk P."/>
            <person name="Sykes S."/>
            <person name="Wortman J."/>
            <person name="Nusbaum C."/>
            <person name="Birren B."/>
        </authorList>
    </citation>
    <scope>NUCLEOTIDE SEQUENCE [LARGE SCALE GENOMIC DNA]</scope>
    <source>
        <strain evidence="15 16">YIT 12062</strain>
    </source>
</reference>
<feature type="binding site" evidence="13">
    <location>
        <position position="274"/>
    </location>
    <ligand>
        <name>ATP</name>
        <dbReference type="ChEBI" id="CHEBI:30616"/>
    </ligand>
</feature>
<dbReference type="PATRIC" id="fig|742818.3.peg.148"/>
<keyword evidence="10 13" id="KW-0648">Protein biosynthesis</keyword>
<keyword evidence="4 13" id="KW-0963">Cytoplasm</keyword>
<dbReference type="InParanoid" id="K0YM50"/>
<dbReference type="PANTHER" id="PTHR10890">
    <property type="entry name" value="CYSTEINYL-TRNA SYNTHETASE"/>
    <property type="match status" value="1"/>
</dbReference>
<dbReference type="NCBIfam" id="TIGR00435">
    <property type="entry name" value="cysS"/>
    <property type="match status" value="1"/>
</dbReference>
<keyword evidence="7 13" id="KW-0547">Nucleotide-binding</keyword>
<evidence type="ECO:0000313" key="16">
    <source>
        <dbReference type="Proteomes" id="UP000006069"/>
    </source>
</evidence>
<feature type="binding site" evidence="13">
    <location>
        <position position="28"/>
    </location>
    <ligand>
        <name>Zn(2+)</name>
        <dbReference type="ChEBI" id="CHEBI:29105"/>
    </ligand>
</feature>
<dbReference type="PANTHER" id="PTHR10890:SF3">
    <property type="entry name" value="CYSTEINE--TRNA LIGASE, CYTOPLASMIC"/>
    <property type="match status" value="1"/>
</dbReference>
<dbReference type="eggNOG" id="COG0215">
    <property type="taxonomic scope" value="Bacteria"/>
</dbReference>
<dbReference type="InterPro" id="IPR015273">
    <property type="entry name" value="Cys-tRNA-synt_Ia_DALR"/>
</dbReference>
<evidence type="ECO:0000259" key="14">
    <source>
        <dbReference type="SMART" id="SM00840"/>
    </source>
</evidence>
<dbReference type="InterPro" id="IPR032678">
    <property type="entry name" value="tRNA-synt_1_cat_dom"/>
</dbReference>
<dbReference type="InterPro" id="IPR014729">
    <property type="entry name" value="Rossmann-like_a/b/a_fold"/>
</dbReference>
<dbReference type="InterPro" id="IPR015803">
    <property type="entry name" value="Cys-tRNA-ligase"/>
</dbReference>
<evidence type="ECO:0000256" key="10">
    <source>
        <dbReference type="ARBA" id="ARBA00022917"/>
    </source>
</evidence>
<evidence type="ECO:0000256" key="7">
    <source>
        <dbReference type="ARBA" id="ARBA00022741"/>
    </source>
</evidence>
<dbReference type="GO" id="GO:0008270">
    <property type="term" value="F:zinc ion binding"/>
    <property type="evidence" value="ECO:0007669"/>
    <property type="project" value="UniProtKB-UniRule"/>
</dbReference>
<keyword evidence="9 13" id="KW-0067">ATP-binding</keyword>
<dbReference type="GO" id="GO:0005829">
    <property type="term" value="C:cytosol"/>
    <property type="evidence" value="ECO:0007669"/>
    <property type="project" value="TreeGrafter"/>
</dbReference>
<feature type="binding site" evidence="13">
    <location>
        <position position="243"/>
    </location>
    <ligand>
        <name>Zn(2+)</name>
        <dbReference type="ChEBI" id="CHEBI:29105"/>
    </ligand>
</feature>
<evidence type="ECO:0000256" key="11">
    <source>
        <dbReference type="ARBA" id="ARBA00023146"/>
    </source>
</evidence>
<comment type="cofactor">
    <cofactor evidence="13">
        <name>Zn(2+)</name>
        <dbReference type="ChEBI" id="CHEBI:29105"/>
    </cofactor>
    <text evidence="13">Binds 1 zinc ion per subunit.</text>
</comment>
<name>K0YM50_9ACTN</name>
<sequence length="502" mass="55281">MIRIYDTQARAKRDFVPAREGKVGMYVCGPTVYNYIHIGNARTFISFDTVRRYLEWSGYDVTFVQNVTDVDDKIITKANEEGRTAAEVAAEYTEAFIADMRAAGVKDPDIRPKATEEIDEMIKLVETLIEKGHAYEVEGDVYFSVRSFPEYGKLSNRNIDEMEGGHRELRADGKGLEDRKRDPLDFAVWKAAKPGEPSWESPWGQGRPGWHIECSAMSRKYLGMPLDIHGGGADLAFPHHENEIAQSEAACGCTFSNYWMHGGMLQINSEKMSKSLGNFLLLRDVLKECDARVLRMLMMQTHYRSPLDFSKERLDEAGASLGRLCCCIDRMDWLASHPDENAPAFVPETEGFTFEKAVKNVREAFAASMDDDFNTAGALGAIFGFVGEVNAALGTATFGPADVANLESVRDVIIELMGVLGIDVAPAKAEVAYPAEVVDLAREVAGFEGEDAAEAVDALLEARADARAEKNWAVADAVRDGLCGLGFTIEDTPQGAKVSYSC</sequence>
<keyword evidence="11 13" id="KW-0030">Aminoacyl-tRNA synthetase</keyword>
<accession>K0YM50</accession>
<feature type="binding site" evidence="13">
    <location>
        <position position="214"/>
    </location>
    <ligand>
        <name>Zn(2+)</name>
        <dbReference type="ChEBI" id="CHEBI:29105"/>
    </ligand>
</feature>
<dbReference type="Pfam" id="PF09190">
    <property type="entry name" value="DALR_2"/>
    <property type="match status" value="1"/>
</dbReference>
<evidence type="ECO:0000256" key="3">
    <source>
        <dbReference type="ARBA" id="ARBA00011245"/>
    </source>
</evidence>
<dbReference type="InterPro" id="IPR024909">
    <property type="entry name" value="Cys-tRNA/MSH_ligase"/>
</dbReference>
<comment type="catalytic activity">
    <reaction evidence="12 13">
        <text>tRNA(Cys) + L-cysteine + ATP = L-cysteinyl-tRNA(Cys) + AMP + diphosphate</text>
        <dbReference type="Rhea" id="RHEA:17773"/>
        <dbReference type="Rhea" id="RHEA-COMP:9661"/>
        <dbReference type="Rhea" id="RHEA-COMP:9679"/>
        <dbReference type="ChEBI" id="CHEBI:30616"/>
        <dbReference type="ChEBI" id="CHEBI:33019"/>
        <dbReference type="ChEBI" id="CHEBI:35235"/>
        <dbReference type="ChEBI" id="CHEBI:78442"/>
        <dbReference type="ChEBI" id="CHEBI:78517"/>
        <dbReference type="ChEBI" id="CHEBI:456215"/>
        <dbReference type="EC" id="6.1.1.16"/>
    </reaction>
</comment>
<dbReference type="Gene3D" id="3.40.50.620">
    <property type="entry name" value="HUPs"/>
    <property type="match status" value="1"/>
</dbReference>
<dbReference type="HAMAP" id="MF_00041">
    <property type="entry name" value="Cys_tRNA_synth"/>
    <property type="match status" value="1"/>
</dbReference>
<proteinExistence type="inferred from homology"/>
<dbReference type="InterPro" id="IPR009080">
    <property type="entry name" value="tRNAsynth_Ia_anticodon-bd"/>
</dbReference>
<comment type="caution">
    <text evidence="15">The sequence shown here is derived from an EMBL/GenBank/DDBJ whole genome shotgun (WGS) entry which is preliminary data.</text>
</comment>
<gene>
    <name evidence="13" type="primary">cysS</name>
    <name evidence="15" type="ORF">HMPREF9451_00134</name>
</gene>
<dbReference type="GO" id="GO:0006423">
    <property type="term" value="P:cysteinyl-tRNA aminoacylation"/>
    <property type="evidence" value="ECO:0007669"/>
    <property type="project" value="UniProtKB-UniRule"/>
</dbReference>
<dbReference type="AlphaFoldDB" id="K0YM50"/>
<dbReference type="GO" id="GO:0005524">
    <property type="term" value="F:ATP binding"/>
    <property type="evidence" value="ECO:0007669"/>
    <property type="project" value="UniProtKB-UniRule"/>
</dbReference>
<dbReference type="GO" id="GO:0004817">
    <property type="term" value="F:cysteine-tRNA ligase activity"/>
    <property type="evidence" value="ECO:0007669"/>
    <property type="project" value="UniProtKB-UniRule"/>
</dbReference>
<evidence type="ECO:0000256" key="6">
    <source>
        <dbReference type="ARBA" id="ARBA00022723"/>
    </source>
</evidence>
<evidence type="ECO:0000256" key="4">
    <source>
        <dbReference type="ARBA" id="ARBA00022490"/>
    </source>
</evidence>
<dbReference type="HOGENOM" id="CLU_013528_0_1_11"/>
<evidence type="ECO:0000256" key="13">
    <source>
        <dbReference type="HAMAP-Rule" id="MF_00041"/>
    </source>
</evidence>
<dbReference type="Gene3D" id="1.20.120.1910">
    <property type="entry name" value="Cysteine-tRNA ligase, C-terminal anti-codon recognition domain"/>
    <property type="match status" value="1"/>
</dbReference>
<dbReference type="EMBL" id="ADMD01000001">
    <property type="protein sequence ID" value="EJZ84531.1"/>
    <property type="molecule type" value="Genomic_DNA"/>
</dbReference>
<dbReference type="SUPFAM" id="SSF52374">
    <property type="entry name" value="Nucleotidylyl transferase"/>
    <property type="match status" value="1"/>
</dbReference>
<comment type="subcellular location">
    <subcellularLocation>
        <location evidence="1 13">Cytoplasm</location>
    </subcellularLocation>
</comment>